<evidence type="ECO:0000256" key="4">
    <source>
        <dbReference type="ARBA" id="ARBA00022884"/>
    </source>
</evidence>
<dbReference type="PANTHER" id="PTHR12826:SF15">
    <property type="entry name" value="RIBONUCLEASE Y"/>
    <property type="match status" value="1"/>
</dbReference>
<dbReference type="HAMAP" id="MF_00335">
    <property type="entry name" value="RNase_Y"/>
    <property type="match status" value="1"/>
</dbReference>
<dbReference type="PROSITE" id="PS51831">
    <property type="entry name" value="HD"/>
    <property type="match status" value="1"/>
</dbReference>
<feature type="coiled-coil region" evidence="6">
    <location>
        <begin position="27"/>
        <end position="54"/>
    </location>
</feature>
<keyword evidence="1 5" id="KW-0540">Nuclease</keyword>
<dbReference type="SMART" id="SM00322">
    <property type="entry name" value="KH"/>
    <property type="match status" value="1"/>
</dbReference>
<evidence type="ECO:0000256" key="6">
    <source>
        <dbReference type="SAM" id="Coils"/>
    </source>
</evidence>
<dbReference type="Pfam" id="PF12072">
    <property type="entry name" value="RNase_Y_N"/>
    <property type="match status" value="1"/>
</dbReference>
<accession>A0ABW5XGR7</accession>
<dbReference type="PROSITE" id="PS50084">
    <property type="entry name" value="KH_TYPE_1"/>
    <property type="match status" value="1"/>
</dbReference>
<dbReference type="InterPro" id="IPR004087">
    <property type="entry name" value="KH_dom"/>
</dbReference>
<keyword evidence="5" id="KW-0472">Membrane</keyword>
<comment type="similarity">
    <text evidence="5">Belongs to the RNase Y family.</text>
</comment>
<dbReference type="InterPro" id="IPR003607">
    <property type="entry name" value="HD/PDEase_dom"/>
</dbReference>
<feature type="domain" description="HD" evidence="7">
    <location>
        <begin position="293"/>
        <end position="386"/>
    </location>
</feature>
<feature type="coiled-coil region" evidence="6">
    <location>
        <begin position="87"/>
        <end position="142"/>
    </location>
</feature>
<gene>
    <name evidence="5" type="primary">rny</name>
    <name evidence="8" type="ORF">ACFSYH_11415</name>
</gene>
<evidence type="ECO:0000259" key="7">
    <source>
        <dbReference type="PROSITE" id="PS51831"/>
    </source>
</evidence>
<keyword evidence="6" id="KW-0175">Coiled coil</keyword>
<comment type="function">
    <text evidence="5">Endoribonuclease that initiates mRNA decay.</text>
</comment>
<evidence type="ECO:0000256" key="1">
    <source>
        <dbReference type="ARBA" id="ARBA00022722"/>
    </source>
</evidence>
<dbReference type="InterPro" id="IPR006675">
    <property type="entry name" value="HDIG_dom"/>
</dbReference>
<dbReference type="EMBL" id="JBHUOP010000004">
    <property type="protein sequence ID" value="MFD2841170.1"/>
    <property type="molecule type" value="Genomic_DNA"/>
</dbReference>
<evidence type="ECO:0000256" key="5">
    <source>
        <dbReference type="HAMAP-Rule" id="MF_00335"/>
    </source>
</evidence>
<keyword evidence="2 5" id="KW-0255">Endonuclease</keyword>
<dbReference type="Pfam" id="PF01966">
    <property type="entry name" value="HD"/>
    <property type="match status" value="1"/>
</dbReference>
<dbReference type="InterPro" id="IPR004088">
    <property type="entry name" value="KH_dom_type_1"/>
</dbReference>
<protein>
    <recommendedName>
        <fullName evidence="5">Ribonuclease Y</fullName>
        <shortName evidence="5">RNase Y</shortName>
        <ecNumber evidence="5">3.1.-.-</ecNumber>
    </recommendedName>
</protein>
<evidence type="ECO:0000313" key="8">
    <source>
        <dbReference type="EMBL" id="MFD2841170.1"/>
    </source>
</evidence>
<dbReference type="SMART" id="SM00471">
    <property type="entry name" value="HDc"/>
    <property type="match status" value="1"/>
</dbReference>
<proteinExistence type="inferred from homology"/>
<dbReference type="CDD" id="cd00077">
    <property type="entry name" value="HDc"/>
    <property type="match status" value="1"/>
</dbReference>
<keyword evidence="5" id="KW-1133">Transmembrane helix</keyword>
<dbReference type="SUPFAM" id="SSF109604">
    <property type="entry name" value="HD-domain/PDEase-like"/>
    <property type="match status" value="1"/>
</dbReference>
<evidence type="ECO:0000313" key="9">
    <source>
        <dbReference type="Proteomes" id="UP001597391"/>
    </source>
</evidence>
<keyword evidence="9" id="KW-1185">Reference proteome</keyword>
<dbReference type="InterPro" id="IPR017705">
    <property type="entry name" value="Ribonuclease_Y"/>
</dbReference>
<evidence type="ECO:0000256" key="2">
    <source>
        <dbReference type="ARBA" id="ARBA00022759"/>
    </source>
</evidence>
<reference evidence="9" key="1">
    <citation type="journal article" date="2019" name="Int. J. Syst. Evol. Microbiol.">
        <title>The Global Catalogue of Microorganisms (GCM) 10K type strain sequencing project: providing services to taxonomists for standard genome sequencing and annotation.</title>
        <authorList>
            <consortium name="The Broad Institute Genomics Platform"/>
            <consortium name="The Broad Institute Genome Sequencing Center for Infectious Disease"/>
            <person name="Wu L."/>
            <person name="Ma J."/>
        </authorList>
    </citation>
    <scope>NUCLEOTIDE SEQUENCE [LARGE SCALE GENOMIC DNA]</scope>
    <source>
        <strain evidence="9">KCTC 33576</strain>
    </source>
</reference>
<keyword evidence="5" id="KW-0812">Transmembrane</keyword>
<sequence>MQLEESGFIAATLFIALIALLLVLAARRDARIIREQAQNEAQRVSAEIDLQREEIARKNHALETREDALDSRLVVVTEREANAAHALENVRRKAELVEAELAHVAQLTKEKARQLLLERLEAQEAEEVHNAVVRTAARVERESDAIAKRIVVDALARLSVPTSSEFAIDVFELESEDLKGRIIGKEGRNIRTFEAVAGVDLIIEDSSRTVKVSSFDGERRDVAITALKELLRTGTVTPARIEAEVARARQSLSSRSKDAGYAALESVGVGAISPDLVHLLGRLRFRSSYTQNVLDHSIETAHIAGMIADELGLDSVLARRAGLLHDIGKILTPAQRGSHAALGAKLAQEHGESPEVVNAIAAHHGDGEPATMEAVLVQIADSISAARPGARNDDAANYISRMEHIESEVLSLPGVVAAMVLSAGHQIRVVVAPDQIADNELDAFTDKLAAHLESAVIIPGEMVITVIRERRSSTTIG</sequence>
<comment type="caution">
    <text evidence="8">The sequence shown here is derived from an EMBL/GenBank/DDBJ whole genome shotgun (WGS) entry which is preliminary data.</text>
</comment>
<dbReference type="RefSeq" id="WP_377467094.1">
    <property type="nucleotide sequence ID" value="NZ_JBHUOP010000004.1"/>
</dbReference>
<dbReference type="SUPFAM" id="SSF54791">
    <property type="entry name" value="Eukaryotic type KH-domain (KH-domain type I)"/>
    <property type="match status" value="1"/>
</dbReference>
<dbReference type="NCBIfam" id="TIGR00277">
    <property type="entry name" value="HDIG"/>
    <property type="match status" value="1"/>
</dbReference>
<keyword evidence="4 5" id="KW-0694">RNA-binding</keyword>
<name>A0ABW5XGR7_9MICO</name>
<organism evidence="8 9">
    <name type="scientific">Populibacterium corticicola</name>
    <dbReference type="NCBI Taxonomy" id="1812826"/>
    <lineage>
        <taxon>Bacteria</taxon>
        <taxon>Bacillati</taxon>
        <taxon>Actinomycetota</taxon>
        <taxon>Actinomycetes</taxon>
        <taxon>Micrococcales</taxon>
        <taxon>Jonesiaceae</taxon>
        <taxon>Populibacterium</taxon>
    </lineage>
</organism>
<dbReference type="InterPro" id="IPR006674">
    <property type="entry name" value="HD_domain"/>
</dbReference>
<dbReference type="Proteomes" id="UP001597391">
    <property type="component" value="Unassembled WGS sequence"/>
</dbReference>
<dbReference type="EC" id="3.1.-.-" evidence="5"/>
<feature type="transmembrane region" description="Helical" evidence="5">
    <location>
        <begin position="6"/>
        <end position="26"/>
    </location>
</feature>
<dbReference type="InterPro" id="IPR036612">
    <property type="entry name" value="KH_dom_type_1_sf"/>
</dbReference>
<evidence type="ECO:0000256" key="3">
    <source>
        <dbReference type="ARBA" id="ARBA00022801"/>
    </source>
</evidence>
<dbReference type="InterPro" id="IPR022711">
    <property type="entry name" value="RNase_Y_N"/>
</dbReference>
<comment type="subcellular location">
    <subcellularLocation>
        <location evidence="5">Cell membrane</location>
        <topology evidence="5">Single-pass membrane protein</topology>
    </subcellularLocation>
</comment>
<dbReference type="Pfam" id="PF00013">
    <property type="entry name" value="KH_1"/>
    <property type="match status" value="1"/>
</dbReference>
<keyword evidence="5" id="KW-1003">Cell membrane</keyword>
<keyword evidence="3 5" id="KW-0378">Hydrolase</keyword>
<dbReference type="PANTHER" id="PTHR12826">
    <property type="entry name" value="RIBONUCLEASE Y"/>
    <property type="match status" value="1"/>
</dbReference>
<dbReference type="Gene3D" id="1.10.3210.10">
    <property type="entry name" value="Hypothetical protein af1432"/>
    <property type="match status" value="1"/>
</dbReference>